<name>A0A2M9G2P7_9PROT</name>
<keyword evidence="2" id="KW-1185">Reference proteome</keyword>
<sequence length="59" mass="6000">MGQVRTAGMGAAAIGLDMAAALRLAEAEGVQPSIASHLLAQLEAGLVAGWNERIKAREG</sequence>
<reference evidence="1 2" key="1">
    <citation type="submission" date="2017-11" db="EMBL/GenBank/DDBJ databases">
        <title>Draft genome sequence of Rhizobiales bacterium SY3-13.</title>
        <authorList>
            <person name="Sun C."/>
        </authorList>
    </citation>
    <scope>NUCLEOTIDE SEQUENCE [LARGE SCALE GENOMIC DNA]</scope>
    <source>
        <strain evidence="1 2">SY3-13</strain>
    </source>
</reference>
<dbReference type="EMBL" id="PHIG01000031">
    <property type="protein sequence ID" value="PJK29956.1"/>
    <property type="molecule type" value="Genomic_DNA"/>
</dbReference>
<gene>
    <name evidence="1" type="ORF">CVT23_09315</name>
</gene>
<dbReference type="Pfam" id="PF24752">
    <property type="entry name" value="DUF7697"/>
    <property type="match status" value="1"/>
</dbReference>
<evidence type="ECO:0000313" key="2">
    <source>
        <dbReference type="Proteomes" id="UP000229498"/>
    </source>
</evidence>
<evidence type="ECO:0000313" key="1">
    <source>
        <dbReference type="EMBL" id="PJK29956.1"/>
    </source>
</evidence>
<protein>
    <submittedName>
        <fullName evidence="1">Uncharacterized protein</fullName>
    </submittedName>
</protein>
<dbReference type="RefSeq" id="WP_109793231.1">
    <property type="nucleotide sequence ID" value="NZ_PHIG01000031.1"/>
</dbReference>
<dbReference type="Proteomes" id="UP000229498">
    <property type="component" value="Unassembled WGS sequence"/>
</dbReference>
<comment type="caution">
    <text evidence="1">The sequence shown here is derived from an EMBL/GenBank/DDBJ whole genome shotgun (WGS) entry which is preliminary data.</text>
</comment>
<organism evidence="1 2">
    <name type="scientific">Minwuia thermotolerans</name>
    <dbReference type="NCBI Taxonomy" id="2056226"/>
    <lineage>
        <taxon>Bacteria</taxon>
        <taxon>Pseudomonadati</taxon>
        <taxon>Pseudomonadota</taxon>
        <taxon>Alphaproteobacteria</taxon>
        <taxon>Minwuiales</taxon>
        <taxon>Minwuiaceae</taxon>
        <taxon>Minwuia</taxon>
    </lineage>
</organism>
<dbReference type="AlphaFoldDB" id="A0A2M9G2P7"/>
<accession>A0A2M9G2P7</accession>
<proteinExistence type="predicted"/>
<dbReference type="InterPro" id="IPR056114">
    <property type="entry name" value="DUF7697"/>
</dbReference>